<sequence length="269" mass="30544">MKNNIFIIVPLLLLNACANDIERNITTNLQVEANEIFKTSLALEESLRYVFLSFEEYQNAQTDSLPGCPTILIDENEKKVELQFTDNSNCPSQKLNRSGNLVLDFNTINLIDQEVLLSYENYKIKDFEIKGNRRFTKSASISSSNLWQENFMDLLIVDEFQNSTKISGSYDHRLEIINDTLISFTSSGNLEGRNITGRPLKMTQITPRLYQNVCIEEGQVIASSGVETWEIFRTPTRSLAHTLTFSSDSTCVSKASLQLSDGRLIIFEQ</sequence>
<dbReference type="Proteomes" id="UP000635885">
    <property type="component" value="Unassembled WGS sequence"/>
</dbReference>
<dbReference type="EMBL" id="BMFD01000003">
    <property type="protein sequence ID" value="GGC32972.1"/>
    <property type="molecule type" value="Genomic_DNA"/>
</dbReference>
<gene>
    <name evidence="1" type="ORF">GCM10010993_09800</name>
</gene>
<evidence type="ECO:0000313" key="1">
    <source>
        <dbReference type="EMBL" id="GGC32972.1"/>
    </source>
</evidence>
<keyword evidence="2" id="KW-1185">Reference proteome</keyword>
<name>A0ABQ1M103_9BACT</name>
<dbReference type="RefSeq" id="WP_188440297.1">
    <property type="nucleotide sequence ID" value="NZ_BMFD01000003.1"/>
</dbReference>
<evidence type="ECO:0008006" key="3">
    <source>
        <dbReference type="Google" id="ProtNLM"/>
    </source>
</evidence>
<accession>A0ABQ1M103</accession>
<organism evidence="1 2">
    <name type="scientific">Belliella aquatica</name>
    <dbReference type="NCBI Taxonomy" id="1323734"/>
    <lineage>
        <taxon>Bacteria</taxon>
        <taxon>Pseudomonadati</taxon>
        <taxon>Bacteroidota</taxon>
        <taxon>Cytophagia</taxon>
        <taxon>Cytophagales</taxon>
        <taxon>Cyclobacteriaceae</taxon>
        <taxon>Belliella</taxon>
    </lineage>
</organism>
<evidence type="ECO:0000313" key="2">
    <source>
        <dbReference type="Proteomes" id="UP000635885"/>
    </source>
</evidence>
<comment type="caution">
    <text evidence="1">The sequence shown here is derived from an EMBL/GenBank/DDBJ whole genome shotgun (WGS) entry which is preliminary data.</text>
</comment>
<reference evidence="2" key="1">
    <citation type="journal article" date="2019" name="Int. J. Syst. Evol. Microbiol.">
        <title>The Global Catalogue of Microorganisms (GCM) 10K type strain sequencing project: providing services to taxonomists for standard genome sequencing and annotation.</title>
        <authorList>
            <consortium name="The Broad Institute Genomics Platform"/>
            <consortium name="The Broad Institute Genome Sequencing Center for Infectious Disease"/>
            <person name="Wu L."/>
            <person name="Ma J."/>
        </authorList>
    </citation>
    <scope>NUCLEOTIDE SEQUENCE [LARGE SCALE GENOMIC DNA]</scope>
    <source>
        <strain evidence="2">CGMCC 1.12479</strain>
    </source>
</reference>
<protein>
    <recommendedName>
        <fullName evidence="3">Lipoprotein</fullName>
    </recommendedName>
</protein>
<proteinExistence type="predicted"/>